<evidence type="ECO:0000313" key="2">
    <source>
        <dbReference type="EMBL" id="CAG07090.1"/>
    </source>
</evidence>
<sequence>RCAMEKVEKRQADLANVTPSQAIRKIGESITALLHSLRAKTRACFAGHCHGPDSGRCSGSQLMPAFLLASISFSPTLPLTIFPSLGPSIVLLSSSQRGTKTEEQSVDIGVGPNMSSTWLRGGNESQEKQPGSKSDTRLVCRTKPNKNSILNSI</sequence>
<evidence type="ECO:0000256" key="1">
    <source>
        <dbReference type="SAM" id="MobiDB-lite"/>
    </source>
</evidence>
<comment type="caution">
    <text evidence="2">The sequence shown here is derived from an EMBL/GenBank/DDBJ whole genome shotgun (WGS) entry which is preliminary data.</text>
</comment>
<proteinExistence type="predicted"/>
<accession>Q4RWZ2</accession>
<reference evidence="2" key="2">
    <citation type="submission" date="2004-02" db="EMBL/GenBank/DDBJ databases">
        <authorList>
            <consortium name="Genoscope"/>
            <consortium name="Whitehead Institute Centre for Genome Research"/>
        </authorList>
    </citation>
    <scope>NUCLEOTIDE SEQUENCE</scope>
</reference>
<organism evidence="2">
    <name type="scientific">Tetraodon nigroviridis</name>
    <name type="common">Spotted green pufferfish</name>
    <name type="synonym">Chelonodon nigroviridis</name>
    <dbReference type="NCBI Taxonomy" id="99883"/>
    <lineage>
        <taxon>Eukaryota</taxon>
        <taxon>Metazoa</taxon>
        <taxon>Chordata</taxon>
        <taxon>Craniata</taxon>
        <taxon>Vertebrata</taxon>
        <taxon>Euteleostomi</taxon>
        <taxon>Actinopterygii</taxon>
        <taxon>Neopterygii</taxon>
        <taxon>Teleostei</taxon>
        <taxon>Neoteleostei</taxon>
        <taxon>Acanthomorphata</taxon>
        <taxon>Eupercaria</taxon>
        <taxon>Tetraodontiformes</taxon>
        <taxon>Tetradontoidea</taxon>
        <taxon>Tetraodontidae</taxon>
        <taxon>Tetraodon</taxon>
    </lineage>
</organism>
<dbReference type="EMBL" id="CAAE01014979">
    <property type="protein sequence ID" value="CAG07090.1"/>
    <property type="molecule type" value="Genomic_DNA"/>
</dbReference>
<name>Q4RWZ2_TETNG</name>
<reference evidence="2" key="1">
    <citation type="journal article" date="2004" name="Nature">
        <title>Genome duplication in the teleost fish Tetraodon nigroviridis reveals the early vertebrate proto-karyotype.</title>
        <authorList>
            <person name="Jaillon O."/>
            <person name="Aury J.-M."/>
            <person name="Brunet F."/>
            <person name="Petit J.-L."/>
            <person name="Stange-Thomann N."/>
            <person name="Mauceli E."/>
            <person name="Bouneau L."/>
            <person name="Fischer C."/>
            <person name="Ozouf-Costaz C."/>
            <person name="Bernot A."/>
            <person name="Nicaud S."/>
            <person name="Jaffe D."/>
            <person name="Fisher S."/>
            <person name="Lutfalla G."/>
            <person name="Dossat C."/>
            <person name="Segurens B."/>
            <person name="Dasilva C."/>
            <person name="Salanoubat M."/>
            <person name="Levy M."/>
            <person name="Boudet N."/>
            <person name="Castellano S."/>
            <person name="Anthouard V."/>
            <person name="Jubin C."/>
            <person name="Castelli V."/>
            <person name="Katinka M."/>
            <person name="Vacherie B."/>
            <person name="Biemont C."/>
            <person name="Skalli Z."/>
            <person name="Cattolico L."/>
            <person name="Poulain J."/>
            <person name="De Berardinis V."/>
            <person name="Cruaud C."/>
            <person name="Duprat S."/>
            <person name="Brottier P."/>
            <person name="Coutanceau J.-P."/>
            <person name="Gouzy J."/>
            <person name="Parra G."/>
            <person name="Lardier G."/>
            <person name="Chapple C."/>
            <person name="McKernan K.J."/>
            <person name="McEwan P."/>
            <person name="Bosak S."/>
            <person name="Kellis M."/>
            <person name="Volff J.-N."/>
            <person name="Guigo R."/>
            <person name="Zody M.C."/>
            <person name="Mesirov J."/>
            <person name="Lindblad-Toh K."/>
            <person name="Birren B."/>
            <person name="Nusbaum C."/>
            <person name="Kahn D."/>
            <person name="Robinson-Rechavi M."/>
            <person name="Laudet V."/>
            <person name="Schachter V."/>
            <person name="Quetier F."/>
            <person name="Saurin W."/>
            <person name="Scarpelli C."/>
            <person name="Wincker P."/>
            <person name="Lander E.S."/>
            <person name="Weissenbach J."/>
            <person name="Roest Crollius H."/>
        </authorList>
    </citation>
    <scope>NUCLEOTIDE SEQUENCE [LARGE SCALE GENOMIC DNA]</scope>
</reference>
<feature type="non-terminal residue" evidence="2">
    <location>
        <position position="153"/>
    </location>
</feature>
<gene>
    <name evidence="2" type="ORF">GSTENG00027633001</name>
</gene>
<dbReference type="KEGG" id="tng:GSTEN00027633G001"/>
<feature type="region of interest" description="Disordered" evidence="1">
    <location>
        <begin position="96"/>
        <end position="139"/>
    </location>
</feature>
<dbReference type="AlphaFoldDB" id="Q4RWZ2"/>
<protein>
    <submittedName>
        <fullName evidence="2">(spotted green pufferfish) hypothetical protein</fullName>
    </submittedName>
</protein>